<evidence type="ECO:0000313" key="2">
    <source>
        <dbReference type="EMBL" id="EST47546.1"/>
    </source>
</evidence>
<keyword evidence="1" id="KW-0175">Coiled coil</keyword>
<feature type="coiled-coil region" evidence="1">
    <location>
        <begin position="29"/>
        <end position="78"/>
    </location>
</feature>
<keyword evidence="4" id="KW-1185">Reference proteome</keyword>
<dbReference type="EMBL" id="KI546040">
    <property type="protein sequence ID" value="EST47546.1"/>
    <property type="molecule type" value="Genomic_DNA"/>
</dbReference>
<evidence type="ECO:0000256" key="1">
    <source>
        <dbReference type="SAM" id="Coils"/>
    </source>
</evidence>
<accession>V6LV18</accession>
<gene>
    <name evidence="2" type="ORF">SS50377_12529</name>
    <name evidence="3" type="ORF">SS50377_27036</name>
</gene>
<dbReference type="EMBL" id="AUWU02000007">
    <property type="protein sequence ID" value="KAH0570749.1"/>
    <property type="molecule type" value="Genomic_DNA"/>
</dbReference>
<dbReference type="VEuPathDB" id="GiardiaDB:SS50377_27036"/>
<evidence type="ECO:0000313" key="4">
    <source>
        <dbReference type="Proteomes" id="UP000018208"/>
    </source>
</evidence>
<sequence length="78" mass="9330">MTTTLSKASEKLRTFLQNQQTQHIEQKELANIQQQYQQNQITIQAINKRNAQKKQYQLDLISLKLQNSQEQLREMLRD</sequence>
<organism evidence="2">
    <name type="scientific">Spironucleus salmonicida</name>
    <dbReference type="NCBI Taxonomy" id="348837"/>
    <lineage>
        <taxon>Eukaryota</taxon>
        <taxon>Metamonada</taxon>
        <taxon>Diplomonadida</taxon>
        <taxon>Hexamitidae</taxon>
        <taxon>Hexamitinae</taxon>
        <taxon>Spironucleus</taxon>
    </lineage>
</organism>
<reference evidence="3" key="2">
    <citation type="submission" date="2020-12" db="EMBL/GenBank/DDBJ databases">
        <title>New Spironucleus salmonicida genome in near-complete chromosomes.</title>
        <authorList>
            <person name="Xu F."/>
            <person name="Kurt Z."/>
            <person name="Jimenez-Gonzalez A."/>
            <person name="Astvaldsson A."/>
            <person name="Andersson J.O."/>
            <person name="Svard S.G."/>
        </authorList>
    </citation>
    <scope>NUCLEOTIDE SEQUENCE</scope>
    <source>
        <strain evidence="3">ATCC 50377</strain>
    </source>
</reference>
<name>V6LV18_9EUKA</name>
<proteinExistence type="predicted"/>
<dbReference type="Proteomes" id="UP000018208">
    <property type="component" value="Unassembled WGS sequence"/>
</dbReference>
<evidence type="ECO:0000313" key="3">
    <source>
        <dbReference type="EMBL" id="KAH0570749.1"/>
    </source>
</evidence>
<dbReference type="AlphaFoldDB" id="V6LV18"/>
<protein>
    <submittedName>
        <fullName evidence="2">Uncharacterized protein</fullName>
    </submittedName>
</protein>
<reference evidence="2 3" key="1">
    <citation type="journal article" date="2014" name="PLoS Genet.">
        <title>The Genome of Spironucleus salmonicida Highlights a Fish Pathogen Adapted to Fluctuating Environments.</title>
        <authorList>
            <person name="Xu F."/>
            <person name="Jerlstrom-Hultqvist J."/>
            <person name="Einarsson E."/>
            <person name="Astvaldsson A."/>
            <person name="Svard S.G."/>
            <person name="Andersson J.O."/>
        </authorList>
    </citation>
    <scope>NUCLEOTIDE SEQUENCE</scope>
    <source>
        <strain evidence="3">ATCC 50377</strain>
    </source>
</reference>